<keyword evidence="3 13" id="KW-0812">Transmembrane</keyword>
<evidence type="ECO:0000256" key="8">
    <source>
        <dbReference type="ARBA" id="ARBA00023170"/>
    </source>
</evidence>
<keyword evidence="5" id="KW-0297">G-protein coupled receptor</keyword>
<dbReference type="PRINTS" id="PR00237">
    <property type="entry name" value="GPCRRHODOPSN"/>
</dbReference>
<feature type="transmembrane region" description="Helical" evidence="13">
    <location>
        <begin position="308"/>
        <end position="326"/>
    </location>
</feature>
<evidence type="ECO:0000256" key="2">
    <source>
        <dbReference type="ARBA" id="ARBA00022475"/>
    </source>
</evidence>
<organism evidence="15 16">
    <name type="scientific">Carassius auratus</name>
    <name type="common">Goldfish</name>
    <dbReference type="NCBI Taxonomy" id="7957"/>
    <lineage>
        <taxon>Eukaryota</taxon>
        <taxon>Metazoa</taxon>
        <taxon>Chordata</taxon>
        <taxon>Craniata</taxon>
        <taxon>Vertebrata</taxon>
        <taxon>Euteleostomi</taxon>
        <taxon>Actinopterygii</taxon>
        <taxon>Neopterygii</taxon>
        <taxon>Teleostei</taxon>
        <taxon>Ostariophysi</taxon>
        <taxon>Cypriniformes</taxon>
        <taxon>Cyprinidae</taxon>
        <taxon>Cyprininae</taxon>
        <taxon>Carassius</taxon>
    </lineage>
</organism>
<dbReference type="GO" id="GO:0004930">
    <property type="term" value="F:G protein-coupled receptor activity"/>
    <property type="evidence" value="ECO:0007669"/>
    <property type="project" value="UniProtKB-KW"/>
</dbReference>
<evidence type="ECO:0000256" key="10">
    <source>
        <dbReference type="ARBA" id="ARBA00023224"/>
    </source>
</evidence>
<feature type="transmembrane region" description="Helical" evidence="13">
    <location>
        <begin position="135"/>
        <end position="156"/>
    </location>
</feature>
<feature type="transmembrane region" description="Helical" evidence="13">
    <location>
        <begin position="214"/>
        <end position="235"/>
    </location>
</feature>
<keyword evidence="15" id="KW-1185">Reference proteome</keyword>
<feature type="compositionally biased region" description="Polar residues" evidence="12">
    <location>
        <begin position="435"/>
        <end position="447"/>
    </location>
</feature>
<feature type="compositionally biased region" description="Basic and acidic residues" evidence="12">
    <location>
        <begin position="460"/>
        <end position="473"/>
    </location>
</feature>
<name>A0A6P6LDP3_CARAU</name>
<accession>A0A6P6LDP3</accession>
<evidence type="ECO:0000256" key="13">
    <source>
        <dbReference type="SAM" id="Phobius"/>
    </source>
</evidence>
<evidence type="ECO:0000256" key="3">
    <source>
        <dbReference type="ARBA" id="ARBA00022692"/>
    </source>
</evidence>
<dbReference type="CDD" id="cd15002">
    <property type="entry name" value="7tmA_GPR151"/>
    <property type="match status" value="1"/>
</dbReference>
<proteinExistence type="predicted"/>
<dbReference type="RefSeq" id="XP_026081466.1">
    <property type="nucleotide sequence ID" value="XM_026225681.1"/>
</dbReference>
<evidence type="ECO:0000313" key="15">
    <source>
        <dbReference type="Proteomes" id="UP000515129"/>
    </source>
</evidence>
<feature type="transmembrane region" description="Helical" evidence="13">
    <location>
        <begin position="176"/>
        <end position="193"/>
    </location>
</feature>
<protein>
    <recommendedName>
        <fullName evidence="11">GPCR-2037</fullName>
    </recommendedName>
</protein>
<dbReference type="InterPro" id="IPR017452">
    <property type="entry name" value="GPCR_Rhodpsn_7TM"/>
</dbReference>
<evidence type="ECO:0000259" key="14">
    <source>
        <dbReference type="PROSITE" id="PS50262"/>
    </source>
</evidence>
<dbReference type="Proteomes" id="UP000515129">
    <property type="component" value="Chromosome 39"/>
</dbReference>
<dbReference type="Pfam" id="PF00001">
    <property type="entry name" value="7tm_1"/>
    <property type="match status" value="1"/>
</dbReference>
<sequence>MLFLVGNVHSIERSWQHWKRSRGIISSQTRGIRRSFERDNLFLTAHIGKFISIYQSITVEIDKLPAMNMSAGNSSVARGSFLERSGYQHLEHGDLRLWIPVVLGVICVLGFTGNVTAMAVLITNARKSKLSLINALILNLLLADGLVLAFAVPFKATAYSRASWTLGLFVCKTCDWFLHSCMAAKSFTVAIMAKACYRYVSNPTKQVSIRLKTILVVLLFTWLLACVVPIPQWLFSTLQKEANGMICVQTVPVDSHDLMSMYVKAYPLLAYCTPLSFTLLYFWKTYGRCQRRFSKTKNLRTQIRSRKLTLMLFSLTVAMATMWLPQWVSWVWMRHALETEGAFPPVLFNLFAQLLMFSISLVNPLIILALSEEFREGYIGLWRRLTLRKQLPKQHKQGPHTPTAPKSPTPRPETSAHLPPHQPGRTEEQKPEKQPGQSEGQQESPTNKDGIVLQDVEQFWQERETGSQTHENDPVPWENQDPKERKL</sequence>
<keyword evidence="10" id="KW-0807">Transducer</keyword>
<dbReference type="FunFam" id="1.20.1070.10:FF:000215">
    <property type="entry name" value="G protein-coupled receptor 151"/>
    <property type="match status" value="1"/>
</dbReference>
<gene>
    <name evidence="16" type="primary">LOC113058009</name>
</gene>
<dbReference type="PANTHER" id="PTHR45695">
    <property type="entry name" value="LEUCOKININ RECEPTOR-RELATED"/>
    <property type="match status" value="1"/>
</dbReference>
<dbReference type="Gene3D" id="1.20.1070.10">
    <property type="entry name" value="Rhodopsin 7-helix transmembrane proteins"/>
    <property type="match status" value="1"/>
</dbReference>
<evidence type="ECO:0000256" key="5">
    <source>
        <dbReference type="ARBA" id="ARBA00023040"/>
    </source>
</evidence>
<comment type="subcellular location">
    <subcellularLocation>
        <location evidence="1">Cell membrane</location>
        <topology evidence="1">Multi-pass membrane protein</topology>
    </subcellularLocation>
</comment>
<dbReference type="InterPro" id="IPR000276">
    <property type="entry name" value="GPCR_Rhodpsn"/>
</dbReference>
<feature type="transmembrane region" description="Helical" evidence="13">
    <location>
        <begin position="97"/>
        <end position="123"/>
    </location>
</feature>
<evidence type="ECO:0000256" key="12">
    <source>
        <dbReference type="SAM" id="MobiDB-lite"/>
    </source>
</evidence>
<feature type="transmembrane region" description="Helical" evidence="13">
    <location>
        <begin position="268"/>
        <end position="287"/>
    </location>
</feature>
<evidence type="ECO:0000256" key="7">
    <source>
        <dbReference type="ARBA" id="ARBA00023157"/>
    </source>
</evidence>
<evidence type="ECO:0000256" key="9">
    <source>
        <dbReference type="ARBA" id="ARBA00023180"/>
    </source>
</evidence>
<dbReference type="PANTHER" id="PTHR45695:SF1">
    <property type="entry name" value="G-PROTEIN COUPLED RECEPTOR 151"/>
    <property type="match status" value="1"/>
</dbReference>
<evidence type="ECO:0000256" key="11">
    <source>
        <dbReference type="ARBA" id="ARBA00076555"/>
    </source>
</evidence>
<evidence type="ECO:0000313" key="16">
    <source>
        <dbReference type="RefSeq" id="XP_026081466.1"/>
    </source>
</evidence>
<evidence type="ECO:0000256" key="6">
    <source>
        <dbReference type="ARBA" id="ARBA00023136"/>
    </source>
</evidence>
<keyword evidence="4 13" id="KW-1133">Transmembrane helix</keyword>
<feature type="compositionally biased region" description="Basic and acidic residues" evidence="12">
    <location>
        <begin position="424"/>
        <end position="433"/>
    </location>
</feature>
<keyword evidence="8 16" id="KW-0675">Receptor</keyword>
<dbReference type="GeneID" id="113058009"/>
<dbReference type="KEGG" id="caua:113058009"/>
<feature type="domain" description="G-protein coupled receptors family 1 profile" evidence="14">
    <location>
        <begin position="113"/>
        <end position="367"/>
    </location>
</feature>
<evidence type="ECO:0000256" key="1">
    <source>
        <dbReference type="ARBA" id="ARBA00004651"/>
    </source>
</evidence>
<dbReference type="GO" id="GO:0005886">
    <property type="term" value="C:plasma membrane"/>
    <property type="evidence" value="ECO:0007669"/>
    <property type="project" value="UniProtKB-SubCell"/>
</dbReference>
<dbReference type="AlphaFoldDB" id="A0A6P6LDP3"/>
<reference evidence="16" key="1">
    <citation type="submission" date="2025-08" db="UniProtKB">
        <authorList>
            <consortium name="RefSeq"/>
        </authorList>
    </citation>
    <scope>IDENTIFICATION</scope>
    <source>
        <strain evidence="16">Wakin</strain>
        <tissue evidence="16">Muscle</tissue>
    </source>
</reference>
<keyword evidence="9" id="KW-0325">Glycoprotein</keyword>
<dbReference type="SUPFAM" id="SSF81321">
    <property type="entry name" value="Family A G protein-coupled receptor-like"/>
    <property type="match status" value="1"/>
</dbReference>
<dbReference type="OrthoDB" id="8905260at2759"/>
<keyword evidence="7" id="KW-1015">Disulfide bond</keyword>
<feature type="region of interest" description="Disordered" evidence="12">
    <location>
        <begin position="390"/>
        <end position="487"/>
    </location>
</feature>
<dbReference type="PROSITE" id="PS50262">
    <property type="entry name" value="G_PROTEIN_RECEP_F1_2"/>
    <property type="match status" value="1"/>
</dbReference>
<keyword evidence="2" id="KW-1003">Cell membrane</keyword>
<keyword evidence="6 13" id="KW-0472">Membrane</keyword>
<feature type="transmembrane region" description="Helical" evidence="13">
    <location>
        <begin position="346"/>
        <end position="370"/>
    </location>
</feature>
<evidence type="ECO:0000256" key="4">
    <source>
        <dbReference type="ARBA" id="ARBA00022989"/>
    </source>
</evidence>